<name>A0ACB9EGG8_ARCLA</name>
<gene>
    <name evidence="1" type="ORF">L6452_05451</name>
</gene>
<dbReference type="EMBL" id="CM042048">
    <property type="protein sequence ID" value="KAI3757907.1"/>
    <property type="molecule type" value="Genomic_DNA"/>
</dbReference>
<reference evidence="1 2" key="2">
    <citation type="journal article" date="2022" name="Mol. Ecol. Resour.">
        <title>The genomes of chicory, endive, great burdock and yacon provide insights into Asteraceae paleo-polyploidization history and plant inulin production.</title>
        <authorList>
            <person name="Fan W."/>
            <person name="Wang S."/>
            <person name="Wang H."/>
            <person name="Wang A."/>
            <person name="Jiang F."/>
            <person name="Liu H."/>
            <person name="Zhao H."/>
            <person name="Xu D."/>
            <person name="Zhang Y."/>
        </authorList>
    </citation>
    <scope>NUCLEOTIDE SEQUENCE [LARGE SCALE GENOMIC DNA]</scope>
    <source>
        <strain evidence="2">cv. Niubang</strain>
    </source>
</reference>
<comment type="caution">
    <text evidence="1">The sequence shown here is derived from an EMBL/GenBank/DDBJ whole genome shotgun (WGS) entry which is preliminary data.</text>
</comment>
<proteinExistence type="predicted"/>
<sequence>MNKIRVLYEKGRFIELVCLTMVLDDDVNLENIITFDEIDEDNIHSTDEADDQSFGEGNISTGESKYNNVYCPELPSSIIPEVVSSTDLFLQQICFFNRSVSWRLSTEMGFVAKEKKPLCGWRKKKKYLGETLEVKPRALEHTLGKSSGLDRTAASTPAFASRKTLTSLNPLLLLCPKASTKMALNLILRRSASTVAPLATRLLGGQKTFSHHCGGALFTAVNHTREIISTNSFLVPSVSRFSYSASPALKRPSSDESLLRVIESEIKCSEESFEEGEGVPDGFPFELNDNPGQQTVSLSREYQGETIHIEVEPSSLVTGQEEDDDADDDDTEKDNQSSLPMVVKVSKTGGPCLEFGITAYADEIVIDSLSVKDPDMADDQLPYEGPRFDELDENLQKAFHKYLEIRGIKPSATNFLHEYMVNKEHREYTNWLKNLKKFVEA</sequence>
<evidence type="ECO:0000313" key="2">
    <source>
        <dbReference type="Proteomes" id="UP001055879"/>
    </source>
</evidence>
<dbReference type="Proteomes" id="UP001055879">
    <property type="component" value="Linkage Group LG02"/>
</dbReference>
<organism evidence="1 2">
    <name type="scientific">Arctium lappa</name>
    <name type="common">Greater burdock</name>
    <name type="synonym">Lappa major</name>
    <dbReference type="NCBI Taxonomy" id="4217"/>
    <lineage>
        <taxon>Eukaryota</taxon>
        <taxon>Viridiplantae</taxon>
        <taxon>Streptophyta</taxon>
        <taxon>Embryophyta</taxon>
        <taxon>Tracheophyta</taxon>
        <taxon>Spermatophyta</taxon>
        <taxon>Magnoliopsida</taxon>
        <taxon>eudicotyledons</taxon>
        <taxon>Gunneridae</taxon>
        <taxon>Pentapetalae</taxon>
        <taxon>asterids</taxon>
        <taxon>campanulids</taxon>
        <taxon>Asterales</taxon>
        <taxon>Asteraceae</taxon>
        <taxon>Carduoideae</taxon>
        <taxon>Cardueae</taxon>
        <taxon>Arctiinae</taxon>
        <taxon>Arctium</taxon>
    </lineage>
</organism>
<protein>
    <submittedName>
        <fullName evidence="1">Uncharacterized protein</fullName>
    </submittedName>
</protein>
<evidence type="ECO:0000313" key="1">
    <source>
        <dbReference type="EMBL" id="KAI3757907.1"/>
    </source>
</evidence>
<keyword evidence="2" id="KW-1185">Reference proteome</keyword>
<accession>A0ACB9EGG8</accession>
<reference evidence="2" key="1">
    <citation type="journal article" date="2022" name="Mol. Ecol. Resour.">
        <title>The genomes of chicory, endive, great burdock and yacon provide insights into Asteraceae palaeo-polyploidization history and plant inulin production.</title>
        <authorList>
            <person name="Fan W."/>
            <person name="Wang S."/>
            <person name="Wang H."/>
            <person name="Wang A."/>
            <person name="Jiang F."/>
            <person name="Liu H."/>
            <person name="Zhao H."/>
            <person name="Xu D."/>
            <person name="Zhang Y."/>
        </authorList>
    </citation>
    <scope>NUCLEOTIDE SEQUENCE [LARGE SCALE GENOMIC DNA]</scope>
    <source>
        <strain evidence="2">cv. Niubang</strain>
    </source>
</reference>